<protein>
    <submittedName>
        <fullName evidence="1">Uncharacterized protein</fullName>
    </submittedName>
</protein>
<dbReference type="EMBL" id="FTMI01000002">
    <property type="protein sequence ID" value="SIQ08366.1"/>
    <property type="molecule type" value="Genomic_DNA"/>
</dbReference>
<dbReference type="RefSeq" id="WP_076404236.1">
    <property type="nucleotide sequence ID" value="NZ_FTMI01000002.1"/>
</dbReference>
<keyword evidence="2" id="KW-1185">Reference proteome</keyword>
<accession>A0A1N6PVQ2</accession>
<evidence type="ECO:0000313" key="2">
    <source>
        <dbReference type="Proteomes" id="UP000186235"/>
    </source>
</evidence>
<evidence type="ECO:0000313" key="1">
    <source>
        <dbReference type="EMBL" id="SIQ08366.1"/>
    </source>
</evidence>
<proteinExistence type="predicted"/>
<reference evidence="2" key="1">
    <citation type="submission" date="2017-01" db="EMBL/GenBank/DDBJ databases">
        <authorList>
            <person name="Varghese N."/>
            <person name="Submissions S."/>
        </authorList>
    </citation>
    <scope>NUCLEOTIDE SEQUENCE [LARGE SCALE GENOMIC DNA]</scope>
    <source>
        <strain evidence="2">3bp</strain>
    </source>
</reference>
<gene>
    <name evidence="1" type="ORF">SAMN05518682_1146</name>
</gene>
<organism evidence="1 2">
    <name type="scientific">Cellulosimicrobium aquatile</name>
    <dbReference type="NCBI Taxonomy" id="1612203"/>
    <lineage>
        <taxon>Bacteria</taxon>
        <taxon>Bacillati</taxon>
        <taxon>Actinomycetota</taxon>
        <taxon>Actinomycetes</taxon>
        <taxon>Micrococcales</taxon>
        <taxon>Promicromonosporaceae</taxon>
        <taxon>Cellulosimicrobium</taxon>
    </lineage>
</organism>
<sequence length="140" mass="15023">MQLEWTQPFRWGLLLAFDEQESFDLPPDLGDEAITSSPSCLAVPVLHAADIDVSDDWPEGVDPPSATVTVTVVVGEPLPTGVAEFDGQLSCPSGRLAIGDAENERTVDVPPGSLRVQVDREPAEYASHVTMRIAAAREPD</sequence>
<dbReference type="Proteomes" id="UP000186235">
    <property type="component" value="Unassembled WGS sequence"/>
</dbReference>
<name>A0A1N6PVQ2_9MICO</name>
<dbReference type="AlphaFoldDB" id="A0A1N6PVQ2"/>